<comment type="caution">
    <text evidence="1">The sequence shown here is derived from an EMBL/GenBank/DDBJ whole genome shotgun (WGS) entry which is preliminary data.</text>
</comment>
<organism evidence="1 2">
    <name type="scientific">Protopolystoma xenopodis</name>
    <dbReference type="NCBI Taxonomy" id="117903"/>
    <lineage>
        <taxon>Eukaryota</taxon>
        <taxon>Metazoa</taxon>
        <taxon>Spiralia</taxon>
        <taxon>Lophotrochozoa</taxon>
        <taxon>Platyhelminthes</taxon>
        <taxon>Monogenea</taxon>
        <taxon>Polyopisthocotylea</taxon>
        <taxon>Polystomatidea</taxon>
        <taxon>Polystomatidae</taxon>
        <taxon>Protopolystoma</taxon>
    </lineage>
</organism>
<keyword evidence="2" id="KW-1185">Reference proteome</keyword>
<protein>
    <submittedName>
        <fullName evidence="1">Uncharacterized protein</fullName>
    </submittedName>
</protein>
<proteinExistence type="predicted"/>
<dbReference type="AlphaFoldDB" id="A0A448WUS8"/>
<dbReference type="Proteomes" id="UP000784294">
    <property type="component" value="Unassembled WGS sequence"/>
</dbReference>
<accession>A0A448WUS8</accession>
<name>A0A448WUS8_9PLAT</name>
<dbReference type="EMBL" id="CAAALY010047823">
    <property type="protein sequence ID" value="VEL20742.1"/>
    <property type="molecule type" value="Genomic_DNA"/>
</dbReference>
<gene>
    <name evidence="1" type="ORF">PXEA_LOCUS14182</name>
</gene>
<sequence length="113" mass="12691">MSSSRSNISIKALIAFSTEIFVYMDCTSKLINRSDPSNTVKNSYEFSQRIKNIGLVWLELLMRFNVQPMYTNISGKKAISAIMEILQRKEDILEADGVAFCVVAASFPCIEVV</sequence>
<reference evidence="1" key="1">
    <citation type="submission" date="2018-11" db="EMBL/GenBank/DDBJ databases">
        <authorList>
            <consortium name="Pathogen Informatics"/>
        </authorList>
    </citation>
    <scope>NUCLEOTIDE SEQUENCE</scope>
</reference>
<evidence type="ECO:0000313" key="1">
    <source>
        <dbReference type="EMBL" id="VEL20742.1"/>
    </source>
</evidence>
<dbReference type="OrthoDB" id="10029313at2759"/>
<evidence type="ECO:0000313" key="2">
    <source>
        <dbReference type="Proteomes" id="UP000784294"/>
    </source>
</evidence>